<dbReference type="OrthoDB" id="6446331at2"/>
<proteinExistence type="predicted"/>
<evidence type="ECO:0000259" key="1">
    <source>
        <dbReference type="Pfam" id="PF18624"/>
    </source>
</evidence>
<keyword evidence="5" id="KW-1185">Reference proteome</keyword>
<dbReference type="InterPro" id="IPR041256">
    <property type="entry name" value="CdiI_4"/>
</dbReference>
<dbReference type="EMBL" id="QGLR01000011">
    <property type="protein sequence ID" value="PXZ06921.1"/>
    <property type="molecule type" value="Genomic_DNA"/>
</dbReference>
<gene>
    <name evidence="3" type="ORF">DKK70_09730</name>
    <name evidence="2" type="ORF">DKK79_10570</name>
</gene>
<comment type="caution">
    <text evidence="3">The sequence shown here is derived from an EMBL/GenBank/DDBJ whole genome shotgun (WGS) entry which is preliminary data.</text>
</comment>
<protein>
    <recommendedName>
        <fullName evidence="1">CDI immunity protein domain-containing protein</fullName>
    </recommendedName>
</protein>
<dbReference type="EMBL" id="QGLP01000005">
    <property type="protein sequence ID" value="PXZ04774.1"/>
    <property type="molecule type" value="Genomic_DNA"/>
</dbReference>
<dbReference type="RefSeq" id="WP_110424027.1">
    <property type="nucleotide sequence ID" value="NZ_CAMLRN010000001.1"/>
</dbReference>
<evidence type="ECO:0000313" key="2">
    <source>
        <dbReference type="EMBL" id="PXZ04774.1"/>
    </source>
</evidence>
<dbReference type="AlphaFoldDB" id="A0A2V4E759"/>
<dbReference type="Pfam" id="PF18624">
    <property type="entry name" value="CdiI_4"/>
    <property type="match status" value="1"/>
</dbReference>
<dbReference type="Proteomes" id="UP000247483">
    <property type="component" value="Unassembled WGS sequence"/>
</dbReference>
<reference evidence="4 5" key="1">
    <citation type="submission" date="2018-05" db="EMBL/GenBank/DDBJ databases">
        <title>Reference genomes for bee gut microbiota database.</title>
        <authorList>
            <person name="Ellegaard K.M."/>
        </authorList>
    </citation>
    <scope>NUCLEOTIDE SEQUENCE [LARGE SCALE GENOMIC DNA]</scope>
    <source>
        <strain evidence="2 4">ESL0177</strain>
        <strain evidence="3 5">ESL0182</strain>
    </source>
</reference>
<feature type="domain" description="CDI immunity protein" evidence="1">
    <location>
        <begin position="26"/>
        <end position="116"/>
    </location>
</feature>
<evidence type="ECO:0000313" key="4">
    <source>
        <dbReference type="Proteomes" id="UP000247483"/>
    </source>
</evidence>
<dbReference type="Proteomes" id="UP000247932">
    <property type="component" value="Unassembled WGS sequence"/>
</dbReference>
<accession>A0A2V4E759</accession>
<sequence>MSNKIEWLSKVEKYIIENGGVDLYYLLETMYNEEKMNFLQFIYDASRGIGCDVHEGLGYALDQDYDSPDDFKNVDFYVGEMDSSELTPQHFVELMQVISDSYIDAHPKDKASIEHYMSKLRERYS</sequence>
<evidence type="ECO:0000313" key="3">
    <source>
        <dbReference type="EMBL" id="PXZ06921.1"/>
    </source>
</evidence>
<name>A0A2V4E759_9GAMM</name>
<evidence type="ECO:0000313" key="5">
    <source>
        <dbReference type="Proteomes" id="UP000247932"/>
    </source>
</evidence>
<organism evidence="3 5">
    <name type="scientific">Gilliamella apicola</name>
    <dbReference type="NCBI Taxonomy" id="1196095"/>
    <lineage>
        <taxon>Bacteria</taxon>
        <taxon>Pseudomonadati</taxon>
        <taxon>Pseudomonadota</taxon>
        <taxon>Gammaproteobacteria</taxon>
        <taxon>Orbales</taxon>
        <taxon>Orbaceae</taxon>
        <taxon>Gilliamella</taxon>
    </lineage>
</organism>